<dbReference type="Proteomes" id="UP001201163">
    <property type="component" value="Unassembled WGS sequence"/>
</dbReference>
<feature type="signal peptide" evidence="2">
    <location>
        <begin position="1"/>
        <end position="18"/>
    </location>
</feature>
<keyword evidence="4" id="KW-1185">Reference proteome</keyword>
<protein>
    <submittedName>
        <fullName evidence="3">Uncharacterized protein</fullName>
    </submittedName>
</protein>
<reference evidence="3" key="1">
    <citation type="submission" date="2022-01" db="EMBL/GenBank/DDBJ databases">
        <title>Comparative genomics reveals a dynamic genome evolution in the ectomycorrhizal milk-cap (Lactarius) mushrooms.</title>
        <authorList>
            <consortium name="DOE Joint Genome Institute"/>
            <person name="Lebreton A."/>
            <person name="Tang N."/>
            <person name="Kuo A."/>
            <person name="LaButti K."/>
            <person name="Drula E."/>
            <person name="Barry K."/>
            <person name="Clum A."/>
            <person name="Lipzen A."/>
            <person name="Mousain D."/>
            <person name="Ng V."/>
            <person name="Wang R."/>
            <person name="Wang X."/>
            <person name="Dai Y."/>
            <person name="Henrissat B."/>
            <person name="Grigoriev I.V."/>
            <person name="Guerin-Laguette A."/>
            <person name="Yu F."/>
            <person name="Martin F.M."/>
        </authorList>
    </citation>
    <scope>NUCLEOTIDE SEQUENCE</scope>
    <source>
        <strain evidence="3">QP</strain>
    </source>
</reference>
<feature type="compositionally biased region" description="Low complexity" evidence="1">
    <location>
        <begin position="118"/>
        <end position="127"/>
    </location>
</feature>
<evidence type="ECO:0000313" key="3">
    <source>
        <dbReference type="EMBL" id="KAH8993372.1"/>
    </source>
</evidence>
<feature type="region of interest" description="Disordered" evidence="1">
    <location>
        <begin position="73"/>
        <end position="207"/>
    </location>
</feature>
<evidence type="ECO:0000313" key="4">
    <source>
        <dbReference type="Proteomes" id="UP001201163"/>
    </source>
</evidence>
<proteinExistence type="predicted"/>
<dbReference type="AlphaFoldDB" id="A0AAD4LN80"/>
<name>A0AAD4LN80_9AGAM</name>
<sequence>MSLLSFLFCCLRPRSSSSDDPNENSRLIPASEDVPPAARHVIIDQQRMKERLGVIVRAKEGKMVNVNAPVPFNLNNNTAHRPHHHHAQPPQQTRLDRVRARASSPQPSFDMERQSVLSSASASASPSQEIDEEMTRRPTLNVRIVRPGSALARGRPVTRDAAPSSELQQQQQQEGRYSRAEVEGAVSDGPVGGSEGEQDGTGAIASAQGAAHIPGMAFTIQNVGSLSRSWGD</sequence>
<evidence type="ECO:0000256" key="1">
    <source>
        <dbReference type="SAM" id="MobiDB-lite"/>
    </source>
</evidence>
<organism evidence="3 4">
    <name type="scientific">Lactarius akahatsu</name>
    <dbReference type="NCBI Taxonomy" id="416441"/>
    <lineage>
        <taxon>Eukaryota</taxon>
        <taxon>Fungi</taxon>
        <taxon>Dikarya</taxon>
        <taxon>Basidiomycota</taxon>
        <taxon>Agaricomycotina</taxon>
        <taxon>Agaricomycetes</taxon>
        <taxon>Russulales</taxon>
        <taxon>Russulaceae</taxon>
        <taxon>Lactarius</taxon>
    </lineage>
</organism>
<accession>A0AAD4LN80</accession>
<keyword evidence="2" id="KW-0732">Signal</keyword>
<comment type="caution">
    <text evidence="3">The sequence shown here is derived from an EMBL/GenBank/DDBJ whole genome shotgun (WGS) entry which is preliminary data.</text>
</comment>
<gene>
    <name evidence="3" type="ORF">EDB92DRAFT_1853669</name>
</gene>
<evidence type="ECO:0000256" key="2">
    <source>
        <dbReference type="SAM" id="SignalP"/>
    </source>
</evidence>
<dbReference type="EMBL" id="JAKELL010000018">
    <property type="protein sequence ID" value="KAH8993372.1"/>
    <property type="molecule type" value="Genomic_DNA"/>
</dbReference>
<feature type="chain" id="PRO_5042200662" evidence="2">
    <location>
        <begin position="19"/>
        <end position="232"/>
    </location>
</feature>